<organism evidence="7 8">
    <name type="scientific">Svornostia abyssi</name>
    <dbReference type="NCBI Taxonomy" id="2898438"/>
    <lineage>
        <taxon>Bacteria</taxon>
        <taxon>Bacillati</taxon>
        <taxon>Actinomycetota</taxon>
        <taxon>Thermoleophilia</taxon>
        <taxon>Solirubrobacterales</taxon>
        <taxon>Baekduiaceae</taxon>
        <taxon>Svornostia</taxon>
    </lineage>
</organism>
<evidence type="ECO:0000256" key="2">
    <source>
        <dbReference type="ARBA" id="ARBA00029447"/>
    </source>
</evidence>
<name>A0ABY5PNB5_9ACTN</name>
<dbReference type="Pfam" id="PF00015">
    <property type="entry name" value="MCPsignal"/>
    <property type="match status" value="1"/>
</dbReference>
<protein>
    <submittedName>
        <fullName evidence="7">Globin-coupled sensor protein</fullName>
    </submittedName>
</protein>
<dbReference type="SMART" id="SM00283">
    <property type="entry name" value="MA"/>
    <property type="match status" value="1"/>
</dbReference>
<dbReference type="RefSeq" id="WP_353866651.1">
    <property type="nucleotide sequence ID" value="NZ_CP088295.1"/>
</dbReference>
<keyword evidence="4" id="KW-0175">Coiled coil</keyword>
<reference evidence="8" key="1">
    <citation type="submission" date="2021-11" db="EMBL/GenBank/DDBJ databases">
        <title>Cultivation dependent microbiological survey of springs from the worlds oldest radium mine currently devoted to the extraction of radon-saturated water.</title>
        <authorList>
            <person name="Kapinusova G."/>
            <person name="Smrhova T."/>
            <person name="Strejcek M."/>
            <person name="Suman J."/>
            <person name="Jani K."/>
            <person name="Pajer P."/>
            <person name="Uhlik O."/>
        </authorList>
    </citation>
    <scope>NUCLEOTIDE SEQUENCE [LARGE SCALE GENOMIC DNA]</scope>
    <source>
        <strain evidence="8">J379</strain>
    </source>
</reference>
<evidence type="ECO:0000256" key="4">
    <source>
        <dbReference type="SAM" id="Coils"/>
    </source>
</evidence>
<dbReference type="PANTHER" id="PTHR32089:SF112">
    <property type="entry name" value="LYSOZYME-LIKE PROTEIN-RELATED"/>
    <property type="match status" value="1"/>
</dbReference>
<accession>A0ABY5PNB5</accession>
<dbReference type="InterPro" id="IPR004089">
    <property type="entry name" value="MCPsignal_dom"/>
</dbReference>
<dbReference type="InterPro" id="IPR012292">
    <property type="entry name" value="Globin/Proto"/>
</dbReference>
<evidence type="ECO:0000313" key="8">
    <source>
        <dbReference type="Proteomes" id="UP001058860"/>
    </source>
</evidence>
<dbReference type="Gene3D" id="1.10.490.10">
    <property type="entry name" value="Globins"/>
    <property type="match status" value="1"/>
</dbReference>
<dbReference type="InterPro" id="IPR009050">
    <property type="entry name" value="Globin-like_sf"/>
</dbReference>
<keyword evidence="1 3" id="KW-0807">Transducer</keyword>
<evidence type="ECO:0000256" key="1">
    <source>
        <dbReference type="ARBA" id="ARBA00023224"/>
    </source>
</evidence>
<dbReference type="InterPro" id="IPR004090">
    <property type="entry name" value="Chemotax_Me-accpt_rcpt"/>
</dbReference>
<evidence type="ECO:0000256" key="3">
    <source>
        <dbReference type="PROSITE-ProRule" id="PRU00284"/>
    </source>
</evidence>
<comment type="similarity">
    <text evidence="2">Belongs to the methyl-accepting chemotaxis (MCP) protein family.</text>
</comment>
<gene>
    <name evidence="7" type="ORF">LRS13_12165</name>
</gene>
<sequence length="410" mass="43361">MSHTLTQSTQPIRIADERWGPAVAFCDITPDHLAALAEEDLGALAGAVADAFYDRVLAEPDLRAIIDEQSSVDRLSQTLQRYVASLSAGRYDAEVVRGRAHIGEVHDRIDLPLSAYLGAFLRIDEVVMGVLVDRHAEDPEALKRALMAYRRVTQSDIAIVVQSFIDRRNEAAEQVARQVTAASETLAASSQQAHAGVETMQSTAEDLAETARGAQSTLDQSSAALVQGAEAIDATAALVARTRETVAEAREELSGLETQTEQIGAVVGRVRAIAEQTKLLSLNAAIEAARAGEHGRGFAVVADEVGRLSEDTTTALADISALNDNARKAIDGVRGSMGATEERVIETDKRAEAMREGYAAIRAAEEGVVAELASMAAGIEQIAASAGELTHASQDVANAADGLARLASQE</sequence>
<feature type="coiled-coil region" evidence="4">
    <location>
        <begin position="232"/>
        <end position="259"/>
    </location>
</feature>
<dbReference type="PRINTS" id="PR00260">
    <property type="entry name" value="CHEMTRNSDUCR"/>
</dbReference>
<dbReference type="EMBL" id="CP088295">
    <property type="protein sequence ID" value="UUY06226.1"/>
    <property type="molecule type" value="Genomic_DNA"/>
</dbReference>
<feature type="region of interest" description="Disordered" evidence="5">
    <location>
        <begin position="193"/>
        <end position="213"/>
    </location>
</feature>
<dbReference type="Gene3D" id="1.10.287.950">
    <property type="entry name" value="Methyl-accepting chemotaxis protein"/>
    <property type="match status" value="1"/>
</dbReference>
<evidence type="ECO:0000259" key="6">
    <source>
        <dbReference type="PROSITE" id="PS50111"/>
    </source>
</evidence>
<dbReference type="PANTHER" id="PTHR32089">
    <property type="entry name" value="METHYL-ACCEPTING CHEMOTAXIS PROTEIN MCPB"/>
    <property type="match status" value="1"/>
</dbReference>
<dbReference type="InterPro" id="IPR044398">
    <property type="entry name" value="Globin-sensor_dom"/>
</dbReference>
<feature type="domain" description="Methyl-accepting transducer" evidence="6">
    <location>
        <begin position="161"/>
        <end position="397"/>
    </location>
</feature>
<dbReference type="SUPFAM" id="SSF58104">
    <property type="entry name" value="Methyl-accepting chemotaxis protein (MCP) signaling domain"/>
    <property type="match status" value="1"/>
</dbReference>
<dbReference type="PROSITE" id="PS50111">
    <property type="entry name" value="CHEMOTAXIS_TRANSDUC_2"/>
    <property type="match status" value="1"/>
</dbReference>
<feature type="compositionally biased region" description="Polar residues" evidence="5">
    <location>
        <begin position="193"/>
        <end position="204"/>
    </location>
</feature>
<dbReference type="CDD" id="cd01068">
    <property type="entry name" value="globin_sensor"/>
    <property type="match status" value="1"/>
</dbReference>
<keyword evidence="8" id="KW-1185">Reference proteome</keyword>
<dbReference type="Pfam" id="PF11563">
    <property type="entry name" value="Protoglobin"/>
    <property type="match status" value="1"/>
</dbReference>
<evidence type="ECO:0000313" key="7">
    <source>
        <dbReference type="EMBL" id="UUY06226.1"/>
    </source>
</evidence>
<proteinExistence type="inferred from homology"/>
<dbReference type="Proteomes" id="UP001058860">
    <property type="component" value="Chromosome"/>
</dbReference>
<dbReference type="SUPFAM" id="SSF46458">
    <property type="entry name" value="Globin-like"/>
    <property type="match status" value="1"/>
</dbReference>
<dbReference type="InterPro" id="IPR039379">
    <property type="entry name" value="Protoglobin_sensor_dom"/>
</dbReference>
<evidence type="ECO:0000256" key="5">
    <source>
        <dbReference type="SAM" id="MobiDB-lite"/>
    </source>
</evidence>